<name>A0A0F6Z6Z2_9CORY</name>
<organism evidence="1 2">
    <name type="scientific">[Brevibacterium] flavum</name>
    <dbReference type="NCBI Taxonomy" id="92706"/>
    <lineage>
        <taxon>Bacteria</taxon>
        <taxon>Bacillati</taxon>
        <taxon>Actinomycetota</taxon>
        <taxon>Actinomycetes</taxon>
        <taxon>Mycobacteriales</taxon>
        <taxon>Corynebacteriaceae</taxon>
        <taxon>Corynebacterium</taxon>
    </lineage>
</organism>
<reference evidence="1 2" key="1">
    <citation type="submission" date="2015-04" db="EMBL/GenBank/DDBJ databases">
        <title>Complete Genome Sequence of Brevibacterium flavum ATCC 15168.</title>
        <authorList>
            <person name="Ahn J."/>
            <person name="Park G."/>
            <person name="Jeon W."/>
            <person name="Jang Y."/>
            <person name="Jang M."/>
            <person name="Lee H."/>
            <person name="Lee H."/>
        </authorList>
    </citation>
    <scope>NUCLEOTIDE SEQUENCE [LARGE SCALE GENOMIC DNA]</scope>
    <source>
        <strain evidence="1 2">ATCC 15168</strain>
    </source>
</reference>
<proteinExistence type="predicted"/>
<gene>
    <name evidence="1" type="ORF">YH66_11715</name>
</gene>
<accession>A0A0F6Z6Z2</accession>
<dbReference type="Proteomes" id="UP000034037">
    <property type="component" value="Chromosome"/>
</dbReference>
<keyword evidence="2" id="KW-1185">Reference proteome</keyword>
<sequence length="68" mass="7394">MIGADMSRDGMCWYISAVGAFVKPVPVGEVELLEEFEPVGGLFWCGDFQQFQGETPECFSASSARILG</sequence>
<dbReference type="AlphaFoldDB" id="A0A0F6Z6Z2"/>
<dbReference type="PATRIC" id="fig|92706.3.peg.2454"/>
<dbReference type="EMBL" id="CP011309">
    <property type="protein sequence ID" value="AKF28171.1"/>
    <property type="molecule type" value="Genomic_DNA"/>
</dbReference>
<evidence type="ECO:0000313" key="1">
    <source>
        <dbReference type="EMBL" id="AKF28171.1"/>
    </source>
</evidence>
<protein>
    <submittedName>
        <fullName evidence="1">Uncharacterized protein</fullName>
    </submittedName>
</protein>
<evidence type="ECO:0000313" key="2">
    <source>
        <dbReference type="Proteomes" id="UP000034037"/>
    </source>
</evidence>
<dbReference type="HOGENOM" id="CLU_2785752_0_0_11"/>